<protein>
    <submittedName>
        <fullName evidence="1">Uncharacterized protein</fullName>
    </submittedName>
</protein>
<comment type="caution">
    <text evidence="1">The sequence shown here is derived from an EMBL/GenBank/DDBJ whole genome shotgun (WGS) entry which is preliminary data.</text>
</comment>
<sequence>MPLAPGDLFAVPLPDGFGALQVTALTPDGAVVCLLDWHSAGLFTADDVAEAGLFRLTHHGHTGGRQTVHVSEPPPGEFLLVGNGPVADRPTGTNVFCALAARAGVAEADADRWFDEWRDF</sequence>
<organism evidence="1 2">
    <name type="scientific">Actinoplanes octamycinicus</name>
    <dbReference type="NCBI Taxonomy" id="135948"/>
    <lineage>
        <taxon>Bacteria</taxon>
        <taxon>Bacillati</taxon>
        <taxon>Actinomycetota</taxon>
        <taxon>Actinomycetes</taxon>
        <taxon>Micromonosporales</taxon>
        <taxon>Micromonosporaceae</taxon>
        <taxon>Actinoplanes</taxon>
    </lineage>
</organism>
<keyword evidence="2" id="KW-1185">Reference proteome</keyword>
<name>A0A7W7M8V7_9ACTN</name>
<gene>
    <name evidence="1" type="ORF">BJY16_004640</name>
</gene>
<dbReference type="Proteomes" id="UP000546162">
    <property type="component" value="Unassembled WGS sequence"/>
</dbReference>
<evidence type="ECO:0000313" key="1">
    <source>
        <dbReference type="EMBL" id="MBB4741181.1"/>
    </source>
</evidence>
<dbReference type="AlphaFoldDB" id="A0A7W7M8V7"/>
<proteinExistence type="predicted"/>
<reference evidence="1 2" key="1">
    <citation type="submission" date="2020-08" db="EMBL/GenBank/DDBJ databases">
        <title>Sequencing the genomes of 1000 actinobacteria strains.</title>
        <authorList>
            <person name="Klenk H.-P."/>
        </authorList>
    </citation>
    <scope>NUCLEOTIDE SEQUENCE [LARGE SCALE GENOMIC DNA]</scope>
    <source>
        <strain evidence="1 2">DSM 45809</strain>
    </source>
</reference>
<dbReference type="EMBL" id="JACHNB010000001">
    <property type="protein sequence ID" value="MBB4741181.1"/>
    <property type="molecule type" value="Genomic_DNA"/>
</dbReference>
<evidence type="ECO:0000313" key="2">
    <source>
        <dbReference type="Proteomes" id="UP000546162"/>
    </source>
</evidence>
<accession>A0A7W7M8V7</accession>
<dbReference type="RefSeq" id="WP_185041696.1">
    <property type="nucleotide sequence ID" value="NZ_BAABFG010000005.1"/>
</dbReference>